<evidence type="ECO:0000256" key="3">
    <source>
        <dbReference type="SAM" id="SignalP"/>
    </source>
</evidence>
<name>A0A1G4IR47_9SACH</name>
<dbReference type="PROSITE" id="PS51352">
    <property type="entry name" value="THIOREDOXIN_2"/>
    <property type="match status" value="1"/>
</dbReference>
<accession>A0A1G4IR47</accession>
<reference evidence="6" key="1">
    <citation type="submission" date="2016-03" db="EMBL/GenBank/DDBJ databases">
        <authorList>
            <person name="Devillers Hugo."/>
        </authorList>
    </citation>
    <scope>NUCLEOTIDE SEQUENCE [LARGE SCALE GENOMIC DNA]</scope>
</reference>
<evidence type="ECO:0000313" key="5">
    <source>
        <dbReference type="EMBL" id="SCU79286.1"/>
    </source>
</evidence>
<dbReference type="GO" id="GO:0005783">
    <property type="term" value="C:endoplasmic reticulum"/>
    <property type="evidence" value="ECO:0007669"/>
    <property type="project" value="TreeGrafter"/>
</dbReference>
<evidence type="ECO:0000313" key="6">
    <source>
        <dbReference type="Proteomes" id="UP000189911"/>
    </source>
</evidence>
<evidence type="ECO:0000256" key="1">
    <source>
        <dbReference type="ARBA" id="ARBA00006347"/>
    </source>
</evidence>
<comment type="similarity">
    <text evidence="1">Belongs to the protein disulfide isomerase family.</text>
</comment>
<feature type="chain" id="PRO_5009235769" evidence="3">
    <location>
        <begin position="19"/>
        <end position="251"/>
    </location>
</feature>
<dbReference type="GO" id="GO:0003756">
    <property type="term" value="F:protein disulfide isomerase activity"/>
    <property type="evidence" value="ECO:0007669"/>
    <property type="project" value="TreeGrafter"/>
</dbReference>
<dbReference type="SUPFAM" id="SSF52833">
    <property type="entry name" value="Thioredoxin-like"/>
    <property type="match status" value="1"/>
</dbReference>
<dbReference type="InterPro" id="IPR013766">
    <property type="entry name" value="Thioredoxin_domain"/>
</dbReference>
<dbReference type="GO" id="GO:0006457">
    <property type="term" value="P:protein folding"/>
    <property type="evidence" value="ECO:0007669"/>
    <property type="project" value="TreeGrafter"/>
</dbReference>
<gene>
    <name evidence="5" type="ORF">LANO_0A05710G</name>
</gene>
<dbReference type="InterPro" id="IPR051063">
    <property type="entry name" value="PDI"/>
</dbReference>
<dbReference type="CDD" id="cd02961">
    <property type="entry name" value="PDI_a_family"/>
    <property type="match status" value="1"/>
</dbReference>
<dbReference type="PANTHER" id="PTHR45672:SF3">
    <property type="entry name" value="THIOREDOXIN DOMAIN-CONTAINING PROTEIN 5"/>
    <property type="match status" value="1"/>
</dbReference>
<dbReference type="Proteomes" id="UP000189911">
    <property type="component" value="Chromosome A"/>
</dbReference>
<protein>
    <submittedName>
        <fullName evidence="5">LANO_0A05710g1_1</fullName>
    </submittedName>
</protein>
<dbReference type="PROSITE" id="PS51257">
    <property type="entry name" value="PROKAR_LIPOPROTEIN"/>
    <property type="match status" value="1"/>
</dbReference>
<feature type="signal peptide" evidence="3">
    <location>
        <begin position="1"/>
        <end position="18"/>
    </location>
</feature>
<feature type="domain" description="Thioredoxin" evidence="4">
    <location>
        <begin position="6"/>
        <end position="167"/>
    </location>
</feature>
<keyword evidence="2 3" id="KW-0732">Signal</keyword>
<keyword evidence="6" id="KW-1185">Reference proteome</keyword>
<dbReference type="Gene3D" id="3.40.30.10">
    <property type="entry name" value="Glutaredoxin"/>
    <property type="match status" value="1"/>
</dbReference>
<dbReference type="EMBL" id="LT598449">
    <property type="protein sequence ID" value="SCU79286.1"/>
    <property type="molecule type" value="Genomic_DNA"/>
</dbReference>
<evidence type="ECO:0000259" key="4">
    <source>
        <dbReference type="PROSITE" id="PS51352"/>
    </source>
</evidence>
<proteinExistence type="inferred from homology"/>
<dbReference type="Pfam" id="PF00085">
    <property type="entry name" value="Thioredoxin"/>
    <property type="match status" value="1"/>
</dbReference>
<dbReference type="AlphaFoldDB" id="A0A1G4IR47"/>
<sequence length="251" mass="29143">MKLLELFAIAILPALVACHVEKVTSLDFFYDTVNTEAYTVVKYYTNWCSHCKHLKPVFEQLSESFQDTTVNVTFLEVDCEAFASTLCDRLPGYPMVEVIKPLAEPTVSSLEAPQEPVETKSWWSKLVAKLNFSRFNSAWYMDLDRVVEFKGSRDFPILKNFIDKIIERTEQEAEVAYILSDRECTNELCKSMRAYLSQIKDTDKEIRKLENILKYNPDEELDVIKRKLDVLRMVNESQGRDNENKGTHDEL</sequence>
<dbReference type="OrthoDB" id="10264505at2759"/>
<dbReference type="PANTHER" id="PTHR45672">
    <property type="entry name" value="PROTEIN DISULFIDE-ISOMERASE C17H9.14C-RELATED"/>
    <property type="match status" value="1"/>
</dbReference>
<dbReference type="InterPro" id="IPR036249">
    <property type="entry name" value="Thioredoxin-like_sf"/>
</dbReference>
<organism evidence="5 6">
    <name type="scientific">Lachancea nothofagi CBS 11611</name>
    <dbReference type="NCBI Taxonomy" id="1266666"/>
    <lineage>
        <taxon>Eukaryota</taxon>
        <taxon>Fungi</taxon>
        <taxon>Dikarya</taxon>
        <taxon>Ascomycota</taxon>
        <taxon>Saccharomycotina</taxon>
        <taxon>Saccharomycetes</taxon>
        <taxon>Saccharomycetales</taxon>
        <taxon>Saccharomycetaceae</taxon>
        <taxon>Lachancea</taxon>
    </lineage>
</organism>
<evidence type="ECO:0000256" key="2">
    <source>
        <dbReference type="ARBA" id="ARBA00022729"/>
    </source>
</evidence>